<dbReference type="InterPro" id="IPR019476">
    <property type="entry name" value="T4SS_TraD_DNA-bd"/>
</dbReference>
<feature type="domain" description="Type IV secretion system coupling protein TraD DNA-binding" evidence="1">
    <location>
        <begin position="25"/>
        <end position="310"/>
    </location>
</feature>
<dbReference type="InterPro" id="IPR051162">
    <property type="entry name" value="T4SS_component"/>
</dbReference>
<accession>A0A2H0W1N3</accession>
<dbReference type="Gene3D" id="3.40.50.300">
    <property type="entry name" value="P-loop containing nucleotide triphosphate hydrolases"/>
    <property type="match status" value="2"/>
</dbReference>
<comment type="caution">
    <text evidence="2">The sequence shown here is derived from an EMBL/GenBank/DDBJ whole genome shotgun (WGS) entry which is preliminary data.</text>
</comment>
<reference evidence="3" key="1">
    <citation type="submission" date="2017-09" db="EMBL/GenBank/DDBJ databases">
        <title>Depth-based differentiation of microbial function through sediment-hosted aquifers and enrichment of novel symbionts in the deep terrestrial subsurface.</title>
        <authorList>
            <person name="Probst A.J."/>
            <person name="Ladd B."/>
            <person name="Jarett J.K."/>
            <person name="Geller-Mcgrath D.E."/>
            <person name="Sieber C.M.K."/>
            <person name="Emerson J.B."/>
            <person name="Anantharaman K."/>
            <person name="Thomas B.C."/>
            <person name="Malmstrom R."/>
            <person name="Stieglmeier M."/>
            <person name="Klingl A."/>
            <person name="Woyke T."/>
            <person name="Ryan C.M."/>
            <person name="Banfield J.F."/>
        </authorList>
    </citation>
    <scope>NUCLEOTIDE SEQUENCE [LARGE SCALE GENOMIC DNA]</scope>
</reference>
<dbReference type="InterPro" id="IPR027417">
    <property type="entry name" value="P-loop_NTPase"/>
</dbReference>
<gene>
    <name evidence="2" type="ORF">COT81_02210</name>
</gene>
<name>A0A2H0W1N3_9BACT</name>
<dbReference type="EMBL" id="PEZZ01000016">
    <property type="protein sequence ID" value="PIS05207.1"/>
    <property type="molecule type" value="Genomic_DNA"/>
</dbReference>
<evidence type="ECO:0000313" key="3">
    <source>
        <dbReference type="Proteomes" id="UP000230935"/>
    </source>
</evidence>
<dbReference type="PANTHER" id="PTHR30121:SF11">
    <property type="entry name" value="AAA+ ATPASE DOMAIN-CONTAINING PROTEIN"/>
    <property type="match status" value="1"/>
</dbReference>
<organism evidence="2 3">
    <name type="scientific">Candidatus Buchananbacteria bacterium CG10_big_fil_rev_8_21_14_0_10_42_9</name>
    <dbReference type="NCBI Taxonomy" id="1974526"/>
    <lineage>
        <taxon>Bacteria</taxon>
        <taxon>Candidatus Buchananiibacteriota</taxon>
    </lineage>
</organism>
<evidence type="ECO:0000313" key="2">
    <source>
        <dbReference type="EMBL" id="PIS05207.1"/>
    </source>
</evidence>
<evidence type="ECO:0000259" key="1">
    <source>
        <dbReference type="Pfam" id="PF10412"/>
    </source>
</evidence>
<feature type="non-terminal residue" evidence="2">
    <location>
        <position position="312"/>
    </location>
</feature>
<dbReference type="Proteomes" id="UP000230935">
    <property type="component" value="Unassembled WGS sequence"/>
</dbReference>
<sequence>METSSPVVILGETNFRNQKRKFGIKVDDRRRHTYLIGKTGMGKSTVIENMVIQDIQNGHGVCLVDPHGDAAENVLRYIPSSRINDVIYFNPADANYPMAFNVMEVEHDSHKHLIASGLVGVFKKLWADSWGPRLEYLLRNAILALLDYPGATLLGVPRLFIDKEYQKKVVAKIQDPVVKAFWTAEYSQYNQQFQVEAISPIQNKVGQFLSISMIRNIIGQPKSTIDLREVMDSQKILILNLSKGRIGEDASALIGAMMITKIQLAAMSRVDIPEEQRNDFYLYVDEFQNFATESFAGILSEARKYRLNLILA</sequence>
<proteinExistence type="predicted"/>
<protein>
    <recommendedName>
        <fullName evidence="1">Type IV secretion system coupling protein TraD DNA-binding domain-containing protein</fullName>
    </recommendedName>
</protein>
<dbReference type="AlphaFoldDB" id="A0A2H0W1N3"/>
<dbReference type="Pfam" id="PF10412">
    <property type="entry name" value="TrwB_AAD_bind"/>
    <property type="match status" value="1"/>
</dbReference>
<dbReference type="SUPFAM" id="SSF52540">
    <property type="entry name" value="P-loop containing nucleoside triphosphate hydrolases"/>
    <property type="match status" value="1"/>
</dbReference>
<dbReference type="PANTHER" id="PTHR30121">
    <property type="entry name" value="UNCHARACTERIZED PROTEIN YJGR-RELATED"/>
    <property type="match status" value="1"/>
</dbReference>